<keyword evidence="4" id="KW-1185">Reference proteome</keyword>
<comment type="pathway">
    <text evidence="1">Carbohydrate degradation; pentose phosphate pathway.</text>
</comment>
<organism evidence="3 4">
    <name type="scientific">Trapa natans</name>
    <name type="common">Water chestnut</name>
    <dbReference type="NCBI Taxonomy" id="22666"/>
    <lineage>
        <taxon>Eukaryota</taxon>
        <taxon>Viridiplantae</taxon>
        <taxon>Streptophyta</taxon>
        <taxon>Embryophyta</taxon>
        <taxon>Tracheophyta</taxon>
        <taxon>Spermatophyta</taxon>
        <taxon>Magnoliopsida</taxon>
        <taxon>eudicotyledons</taxon>
        <taxon>Gunneridae</taxon>
        <taxon>Pentapetalae</taxon>
        <taxon>rosids</taxon>
        <taxon>malvids</taxon>
        <taxon>Myrtales</taxon>
        <taxon>Lythraceae</taxon>
        <taxon>Trapa</taxon>
    </lineage>
</organism>
<dbReference type="GO" id="GO:0005975">
    <property type="term" value="P:carbohydrate metabolic process"/>
    <property type="evidence" value="ECO:0007669"/>
    <property type="project" value="InterPro"/>
</dbReference>
<protein>
    <recommendedName>
        <fullName evidence="2">Glucosamine/galactosamine-6-phosphate isomerase domain-containing protein</fullName>
    </recommendedName>
</protein>
<evidence type="ECO:0000313" key="4">
    <source>
        <dbReference type="Proteomes" id="UP001346149"/>
    </source>
</evidence>
<dbReference type="Pfam" id="PF01182">
    <property type="entry name" value="Glucosamine_iso"/>
    <property type="match status" value="1"/>
</dbReference>
<evidence type="ECO:0000256" key="1">
    <source>
        <dbReference type="ARBA" id="ARBA00004959"/>
    </source>
</evidence>
<gene>
    <name evidence="3" type="ORF">SAY86_024929</name>
</gene>
<dbReference type="AlphaFoldDB" id="A0AAN7RBX9"/>
<dbReference type="PANTHER" id="PTHR11054">
    <property type="entry name" value="6-PHOSPHOGLUCONOLACTONASE"/>
    <property type="match status" value="1"/>
</dbReference>
<sequence length="191" mass="21064">MAATAFDSVQATHSRSTVGAAADTIAKSPSHFTVESRNQRMEPPHVDSVDWSKWRVFWVDELSPKDHEDGNYKLAYNGFLSKVPILPGNDSSINDALSAEDYETRIKQLVKNNVVSLSTSTGWFPKLDLMLLGMETDGHVASFFPGHPLINVERWVTLHQGLTKAVSTEDHLHIPVDQLICIHSNGGGGAW</sequence>
<dbReference type="PANTHER" id="PTHR11054:SF22">
    <property type="entry name" value="6-PHOSPHOGLUCONOLACTONASE 3, CHLOROPLASTIC"/>
    <property type="match status" value="1"/>
</dbReference>
<dbReference type="InterPro" id="IPR006148">
    <property type="entry name" value="Glc/Gal-6P_isomerase"/>
</dbReference>
<dbReference type="EMBL" id="JAXQNO010000004">
    <property type="protein sequence ID" value="KAK4799564.1"/>
    <property type="molecule type" value="Genomic_DNA"/>
</dbReference>
<dbReference type="InterPro" id="IPR037171">
    <property type="entry name" value="NagB/RpiA_transferase-like"/>
</dbReference>
<dbReference type="Proteomes" id="UP001346149">
    <property type="component" value="Unassembled WGS sequence"/>
</dbReference>
<evidence type="ECO:0000313" key="3">
    <source>
        <dbReference type="EMBL" id="KAK4799564.1"/>
    </source>
</evidence>
<reference evidence="3 4" key="1">
    <citation type="journal article" date="2023" name="Hortic Res">
        <title>Pangenome of water caltrop reveals structural variations and asymmetric subgenome divergence after allopolyploidization.</title>
        <authorList>
            <person name="Zhang X."/>
            <person name="Chen Y."/>
            <person name="Wang L."/>
            <person name="Yuan Y."/>
            <person name="Fang M."/>
            <person name="Shi L."/>
            <person name="Lu R."/>
            <person name="Comes H.P."/>
            <person name="Ma Y."/>
            <person name="Chen Y."/>
            <person name="Huang G."/>
            <person name="Zhou Y."/>
            <person name="Zheng Z."/>
            <person name="Qiu Y."/>
        </authorList>
    </citation>
    <scope>NUCLEOTIDE SEQUENCE [LARGE SCALE GENOMIC DNA]</scope>
    <source>
        <strain evidence="3">F231</strain>
    </source>
</reference>
<feature type="domain" description="Glucosamine/galactosamine-6-phosphate isomerase" evidence="2">
    <location>
        <begin position="44"/>
        <end position="160"/>
    </location>
</feature>
<accession>A0AAN7RBX9</accession>
<dbReference type="InterPro" id="IPR039104">
    <property type="entry name" value="6PGL"/>
</dbReference>
<proteinExistence type="predicted"/>
<name>A0AAN7RBX9_TRANT</name>
<dbReference type="Gene3D" id="3.40.50.1360">
    <property type="match status" value="1"/>
</dbReference>
<dbReference type="SUPFAM" id="SSF100950">
    <property type="entry name" value="NagB/RpiA/CoA transferase-like"/>
    <property type="match status" value="1"/>
</dbReference>
<evidence type="ECO:0000259" key="2">
    <source>
        <dbReference type="Pfam" id="PF01182"/>
    </source>
</evidence>
<comment type="caution">
    <text evidence="3">The sequence shown here is derived from an EMBL/GenBank/DDBJ whole genome shotgun (WGS) entry which is preliminary data.</text>
</comment>